<dbReference type="InterPro" id="IPR013106">
    <property type="entry name" value="Ig_V-set"/>
</dbReference>
<protein>
    <recommendedName>
        <fullName evidence="1">Immunoglobulin V-set domain-containing protein</fullName>
    </recommendedName>
</protein>
<dbReference type="InterPro" id="IPR013783">
    <property type="entry name" value="Ig-like_fold"/>
</dbReference>
<dbReference type="Pfam" id="PF07686">
    <property type="entry name" value="V-set"/>
    <property type="match status" value="1"/>
</dbReference>
<evidence type="ECO:0000259" key="1">
    <source>
        <dbReference type="Pfam" id="PF07686"/>
    </source>
</evidence>
<evidence type="ECO:0000313" key="3">
    <source>
        <dbReference type="Proteomes" id="UP001529510"/>
    </source>
</evidence>
<dbReference type="Proteomes" id="UP001529510">
    <property type="component" value="Unassembled WGS sequence"/>
</dbReference>
<evidence type="ECO:0000313" key="2">
    <source>
        <dbReference type="EMBL" id="KAL0161530.1"/>
    </source>
</evidence>
<comment type="caution">
    <text evidence="2">The sequence shown here is derived from an EMBL/GenBank/DDBJ whole genome shotgun (WGS) entry which is preliminary data.</text>
</comment>
<dbReference type="InterPro" id="IPR036179">
    <property type="entry name" value="Ig-like_dom_sf"/>
</dbReference>
<dbReference type="Gene3D" id="2.60.40.10">
    <property type="entry name" value="Immunoglobulins"/>
    <property type="match status" value="1"/>
</dbReference>
<sequence length="95" mass="11131">MEGDSVTLQTNTELQTEDWMMWTFGQPKTLIAQIDKRLERFSTFDVLDGRFRDRLTVDYQTGSLTIINTRTTDSGLYRVIIRSRKATYRFNVIVS</sequence>
<organism evidence="2 3">
    <name type="scientific">Cirrhinus mrigala</name>
    <name type="common">Mrigala</name>
    <dbReference type="NCBI Taxonomy" id="683832"/>
    <lineage>
        <taxon>Eukaryota</taxon>
        <taxon>Metazoa</taxon>
        <taxon>Chordata</taxon>
        <taxon>Craniata</taxon>
        <taxon>Vertebrata</taxon>
        <taxon>Euteleostomi</taxon>
        <taxon>Actinopterygii</taxon>
        <taxon>Neopterygii</taxon>
        <taxon>Teleostei</taxon>
        <taxon>Ostariophysi</taxon>
        <taxon>Cypriniformes</taxon>
        <taxon>Cyprinidae</taxon>
        <taxon>Labeoninae</taxon>
        <taxon>Labeonini</taxon>
        <taxon>Cirrhinus</taxon>
    </lineage>
</organism>
<dbReference type="AlphaFoldDB" id="A0ABD0NJM0"/>
<proteinExistence type="predicted"/>
<keyword evidence="3" id="KW-1185">Reference proteome</keyword>
<reference evidence="2 3" key="1">
    <citation type="submission" date="2024-05" db="EMBL/GenBank/DDBJ databases">
        <title>Genome sequencing and assembly of Indian major carp, Cirrhinus mrigala (Hamilton, 1822).</title>
        <authorList>
            <person name="Mohindra V."/>
            <person name="Chowdhury L.M."/>
            <person name="Lal K."/>
            <person name="Jena J.K."/>
        </authorList>
    </citation>
    <scope>NUCLEOTIDE SEQUENCE [LARGE SCALE GENOMIC DNA]</scope>
    <source>
        <strain evidence="2">CM1030</strain>
        <tissue evidence="2">Blood</tissue>
    </source>
</reference>
<name>A0ABD0NJM0_CIRMR</name>
<accession>A0ABD0NJM0</accession>
<feature type="domain" description="Immunoglobulin V-set" evidence="1">
    <location>
        <begin position="2"/>
        <end position="88"/>
    </location>
</feature>
<dbReference type="EMBL" id="JAMKFB020000022">
    <property type="protein sequence ID" value="KAL0161530.1"/>
    <property type="molecule type" value="Genomic_DNA"/>
</dbReference>
<feature type="non-terminal residue" evidence="2">
    <location>
        <position position="95"/>
    </location>
</feature>
<dbReference type="SUPFAM" id="SSF48726">
    <property type="entry name" value="Immunoglobulin"/>
    <property type="match status" value="1"/>
</dbReference>
<dbReference type="PANTHER" id="PTHR21063:SF4">
    <property type="entry name" value="CD48 ANTIGEN-RELATED"/>
    <property type="match status" value="1"/>
</dbReference>
<gene>
    <name evidence="2" type="ORF">M9458_045255</name>
</gene>
<dbReference type="PANTHER" id="PTHR21063">
    <property type="entry name" value="LFA-3"/>
    <property type="match status" value="1"/>
</dbReference>